<feature type="domain" description="VOC" evidence="1">
    <location>
        <begin position="3"/>
        <end position="130"/>
    </location>
</feature>
<dbReference type="OrthoDB" id="4265398at2"/>
<dbReference type="PANTHER" id="PTHR36503:SF1">
    <property type="entry name" value="BLR2520 PROTEIN"/>
    <property type="match status" value="1"/>
</dbReference>
<dbReference type="Proteomes" id="UP000254848">
    <property type="component" value="Unassembled WGS sequence"/>
</dbReference>
<evidence type="ECO:0000259" key="1">
    <source>
        <dbReference type="PROSITE" id="PS51819"/>
    </source>
</evidence>
<dbReference type="Gene3D" id="3.10.180.10">
    <property type="entry name" value="2,3-Dihydroxybiphenyl 1,2-Dioxygenase, domain 1"/>
    <property type="match status" value="1"/>
</dbReference>
<dbReference type="SUPFAM" id="SSF54593">
    <property type="entry name" value="Glyoxalase/Bleomycin resistance protein/Dihydroxybiphenyl dioxygenase"/>
    <property type="match status" value="1"/>
</dbReference>
<sequence>MNRINLICLGVRNIQKSLAFYKSIGFQTFEKAEAPPIVFFNNQGSKLELYPLDALARDIDADNPPPLSPGGFSGITLACNMKSTEEVDALMETVKRHGGIIAKQPQKVFWGGYSGYFQDPDGYYWEVAYGASWKFDDNDMLIIEDNNR</sequence>
<comment type="caution">
    <text evidence="2">The sequence shown here is derived from an EMBL/GenBank/DDBJ whole genome shotgun (WGS) entry which is preliminary data.</text>
</comment>
<organism evidence="2 3">
    <name type="scientific">Enterobacillus tribolii</name>
    <dbReference type="NCBI Taxonomy" id="1487935"/>
    <lineage>
        <taxon>Bacteria</taxon>
        <taxon>Pseudomonadati</taxon>
        <taxon>Pseudomonadota</taxon>
        <taxon>Gammaproteobacteria</taxon>
        <taxon>Enterobacterales</taxon>
        <taxon>Hafniaceae</taxon>
        <taxon>Enterobacillus</taxon>
    </lineage>
</organism>
<dbReference type="EMBL" id="QRAP01000001">
    <property type="protein sequence ID" value="RDK97439.1"/>
    <property type="molecule type" value="Genomic_DNA"/>
</dbReference>
<keyword evidence="3" id="KW-1185">Reference proteome</keyword>
<gene>
    <name evidence="2" type="ORF">C8D90_101889</name>
</gene>
<dbReference type="CDD" id="cd07251">
    <property type="entry name" value="VOC_like"/>
    <property type="match status" value="1"/>
</dbReference>
<evidence type="ECO:0000313" key="2">
    <source>
        <dbReference type="EMBL" id="RDK97439.1"/>
    </source>
</evidence>
<protein>
    <recommendedName>
        <fullName evidence="1">VOC domain-containing protein</fullName>
    </recommendedName>
</protein>
<dbReference type="InterPro" id="IPR037523">
    <property type="entry name" value="VOC_core"/>
</dbReference>
<dbReference type="Pfam" id="PF00903">
    <property type="entry name" value="Glyoxalase"/>
    <property type="match status" value="1"/>
</dbReference>
<dbReference type="AlphaFoldDB" id="A0A370R4T3"/>
<dbReference type="PROSITE" id="PS51819">
    <property type="entry name" value="VOC"/>
    <property type="match status" value="1"/>
</dbReference>
<proteinExistence type="predicted"/>
<accession>A0A370R4T3</accession>
<dbReference type="RefSeq" id="WP_115457152.1">
    <property type="nucleotide sequence ID" value="NZ_QRAP01000001.1"/>
</dbReference>
<dbReference type="InterPro" id="IPR029068">
    <property type="entry name" value="Glyas_Bleomycin-R_OHBP_Dase"/>
</dbReference>
<reference evidence="2 3" key="1">
    <citation type="submission" date="2018-07" db="EMBL/GenBank/DDBJ databases">
        <title>Genomic Encyclopedia of Type Strains, Phase IV (KMG-IV): sequencing the most valuable type-strain genomes for metagenomic binning, comparative biology and taxonomic classification.</title>
        <authorList>
            <person name="Goeker M."/>
        </authorList>
    </citation>
    <scope>NUCLEOTIDE SEQUENCE [LARGE SCALE GENOMIC DNA]</scope>
    <source>
        <strain evidence="2 3">DSM 103736</strain>
    </source>
</reference>
<dbReference type="PANTHER" id="PTHR36503">
    <property type="entry name" value="BLR2520 PROTEIN"/>
    <property type="match status" value="1"/>
</dbReference>
<dbReference type="InterPro" id="IPR004360">
    <property type="entry name" value="Glyas_Fos-R_dOase_dom"/>
</dbReference>
<evidence type="ECO:0000313" key="3">
    <source>
        <dbReference type="Proteomes" id="UP000254848"/>
    </source>
</evidence>
<name>A0A370R4T3_9GAMM</name>